<dbReference type="HOGENOM" id="CLU_183667_0_0_0"/>
<protein>
    <submittedName>
        <fullName evidence="1">Uncharacterized protein</fullName>
    </submittedName>
</protein>
<dbReference type="Proteomes" id="UP000006898">
    <property type="component" value="Chromosome"/>
</dbReference>
<proteinExistence type="predicted"/>
<sequence length="79" mass="9340">MPTPEELKEEDRKIRQLRLVVSLTMSTISQTTLSLDEASRMVIATRELALRLFPGKELAFDLIYQPRFRRLLAERYHLH</sequence>
<dbReference type="AlphaFoldDB" id="D5MJL3"/>
<accession>D5MJL3</accession>
<dbReference type="KEGG" id="mox:DAMO_2525"/>
<dbReference type="eggNOG" id="ENOG503348D">
    <property type="taxonomic scope" value="Bacteria"/>
</dbReference>
<evidence type="ECO:0000313" key="1">
    <source>
        <dbReference type="EMBL" id="CBE69598.1"/>
    </source>
</evidence>
<dbReference type="STRING" id="671143.DAMO_2525"/>
<dbReference type="EMBL" id="FP565575">
    <property type="protein sequence ID" value="CBE69598.1"/>
    <property type="molecule type" value="Genomic_DNA"/>
</dbReference>
<reference evidence="1 2" key="1">
    <citation type="journal article" date="2010" name="Nature">
        <title>Nitrite-driven anaerobic methane oxidation by oxygenic bacteria.</title>
        <authorList>
            <person name="Ettwig K.F."/>
            <person name="Butler M.K."/>
            <person name="Le Paslier D."/>
            <person name="Pelletier E."/>
            <person name="Mangenot S."/>
            <person name="Kuypers M.M.M."/>
            <person name="Schreiber F."/>
            <person name="Dutilh B.E."/>
            <person name="Zedelius J."/>
            <person name="de Beer D."/>
            <person name="Gloerich J."/>
            <person name="Wessels H.J.C.T."/>
            <person name="van Allen T."/>
            <person name="Luesken F."/>
            <person name="Wu M."/>
            <person name="van de Pas-Schoonen K.T."/>
            <person name="Op den Camp H.J.M."/>
            <person name="Janssen-Megens E.M."/>
            <person name="Francoijs K-J."/>
            <person name="Stunnenberg H."/>
            <person name="Weissenbach J."/>
            <person name="Jetten M.S.M."/>
            <person name="Strous M."/>
        </authorList>
    </citation>
    <scope>NUCLEOTIDE SEQUENCE [LARGE SCALE GENOMIC DNA]</scope>
</reference>
<name>D5MJL3_METO1</name>
<gene>
    <name evidence="1" type="ORF">DAMO_2525</name>
</gene>
<organism evidence="1 2">
    <name type="scientific">Methylomirabilis oxygeniifera</name>
    <dbReference type="NCBI Taxonomy" id="671143"/>
    <lineage>
        <taxon>Bacteria</taxon>
        <taxon>Candidatus Methylomirabilota</taxon>
        <taxon>Candidatus Methylomirabilia</taxon>
        <taxon>Candidatus Methylomirabilales</taxon>
        <taxon>Candidatus Methylomirabilaceae</taxon>
        <taxon>Candidatus Methylomirabilis</taxon>
    </lineage>
</organism>
<evidence type="ECO:0000313" key="2">
    <source>
        <dbReference type="Proteomes" id="UP000006898"/>
    </source>
</evidence>